<dbReference type="Proteomes" id="UP001152484">
    <property type="component" value="Unassembled WGS sequence"/>
</dbReference>
<dbReference type="EMBL" id="CAMAPE010000008">
    <property type="protein sequence ID" value="CAH9073255.1"/>
    <property type="molecule type" value="Genomic_DNA"/>
</dbReference>
<organism evidence="2 3">
    <name type="scientific">Cuscuta europaea</name>
    <name type="common">European dodder</name>
    <dbReference type="NCBI Taxonomy" id="41803"/>
    <lineage>
        <taxon>Eukaryota</taxon>
        <taxon>Viridiplantae</taxon>
        <taxon>Streptophyta</taxon>
        <taxon>Embryophyta</taxon>
        <taxon>Tracheophyta</taxon>
        <taxon>Spermatophyta</taxon>
        <taxon>Magnoliopsida</taxon>
        <taxon>eudicotyledons</taxon>
        <taxon>Gunneridae</taxon>
        <taxon>Pentapetalae</taxon>
        <taxon>asterids</taxon>
        <taxon>lamiids</taxon>
        <taxon>Solanales</taxon>
        <taxon>Convolvulaceae</taxon>
        <taxon>Cuscuteae</taxon>
        <taxon>Cuscuta</taxon>
        <taxon>Cuscuta subgen. Cuscuta</taxon>
    </lineage>
</organism>
<dbReference type="OrthoDB" id="1324827at2759"/>
<protein>
    <submittedName>
        <fullName evidence="2">Uncharacterized protein</fullName>
    </submittedName>
</protein>
<comment type="caution">
    <text evidence="2">The sequence shown here is derived from an EMBL/GenBank/DDBJ whole genome shotgun (WGS) entry which is preliminary data.</text>
</comment>
<evidence type="ECO:0000313" key="2">
    <source>
        <dbReference type="EMBL" id="CAH9073255.1"/>
    </source>
</evidence>
<accession>A0A9P0YS98</accession>
<sequence length="124" mass="13156">MMMAPYLGVGGYIKVSALGPISKNQSTVLICEEQGRGRSSSMMMALYLGVGGHIMMSALGADLKELINGPHPQGSGMKSVFKYDDGTVPGGRWPYDDVDTGARSERINQRSSSARSGDEAGLQI</sequence>
<gene>
    <name evidence="2" type="ORF">CEURO_LOCUS4734</name>
</gene>
<name>A0A9P0YS98_CUSEU</name>
<evidence type="ECO:0000256" key="1">
    <source>
        <dbReference type="SAM" id="MobiDB-lite"/>
    </source>
</evidence>
<reference evidence="2" key="1">
    <citation type="submission" date="2022-07" db="EMBL/GenBank/DDBJ databases">
        <authorList>
            <person name="Macas J."/>
            <person name="Novak P."/>
            <person name="Neumann P."/>
        </authorList>
    </citation>
    <scope>NUCLEOTIDE SEQUENCE</scope>
</reference>
<keyword evidence="3" id="KW-1185">Reference proteome</keyword>
<feature type="region of interest" description="Disordered" evidence="1">
    <location>
        <begin position="92"/>
        <end position="124"/>
    </location>
</feature>
<dbReference type="AlphaFoldDB" id="A0A9P0YS98"/>
<proteinExistence type="predicted"/>
<evidence type="ECO:0000313" key="3">
    <source>
        <dbReference type="Proteomes" id="UP001152484"/>
    </source>
</evidence>